<proteinExistence type="predicted"/>
<dbReference type="InterPro" id="IPR010489">
    <property type="entry name" value="Effector_NleG"/>
</dbReference>
<dbReference type="Pfam" id="PF06416">
    <property type="entry name" value="T3SS_NleG"/>
    <property type="match status" value="1"/>
</dbReference>
<dbReference type="GO" id="GO:0044403">
    <property type="term" value="P:biological process involved in symbiotic interaction"/>
    <property type="evidence" value="ECO:0007669"/>
    <property type="project" value="InterPro"/>
</dbReference>
<gene>
    <name evidence="1" type="ORF">GGB84_003313</name>
</gene>
<dbReference type="Gene3D" id="3.30.40.80">
    <property type="entry name" value="Effector protein NleG"/>
    <property type="match status" value="1"/>
</dbReference>
<dbReference type="OrthoDB" id="6633750at2"/>
<comment type="caution">
    <text evidence="1">The sequence shown here is derived from an EMBL/GenBank/DDBJ whole genome shotgun (WGS) entry which is preliminary data.</text>
</comment>
<name>A0A0K4UZ00_ECOLX</name>
<reference evidence="1" key="2">
    <citation type="submission" date="2020-02" db="EMBL/GenBank/DDBJ databases">
        <authorList>
            <consortium name="NCBI Pathogen Detection Project"/>
        </authorList>
    </citation>
    <scope>NUCLEOTIDE SEQUENCE</scope>
    <source>
        <strain evidence="1">1839</strain>
    </source>
</reference>
<evidence type="ECO:0000313" key="1">
    <source>
        <dbReference type="EMBL" id="HAG5771601.1"/>
    </source>
</evidence>
<accession>A0A0K4UZ00</accession>
<reference evidence="1" key="1">
    <citation type="journal article" date="2018" name="Genome Biol.">
        <title>SKESA: strategic k-mer extension for scrupulous assemblies.</title>
        <authorList>
            <person name="Souvorov A."/>
            <person name="Agarwala R."/>
            <person name="Lipman D.J."/>
        </authorList>
    </citation>
    <scope>NUCLEOTIDE SEQUENCE [LARGE SCALE GENOMIC DNA]</scope>
    <source>
        <strain evidence="1">1839</strain>
    </source>
</reference>
<dbReference type="InterPro" id="IPR038436">
    <property type="entry name" value="Effector_NleG_sf"/>
</dbReference>
<organism evidence="1">
    <name type="scientific">Escherichia coli</name>
    <dbReference type="NCBI Taxonomy" id="562"/>
    <lineage>
        <taxon>Bacteria</taxon>
        <taxon>Pseudomonadati</taxon>
        <taxon>Pseudomonadota</taxon>
        <taxon>Gammaproteobacteria</taxon>
        <taxon>Enterobacterales</taxon>
        <taxon>Enterobacteriaceae</taxon>
        <taxon>Escherichia</taxon>
    </lineage>
</organism>
<dbReference type="EMBL" id="DAAYTU010000021">
    <property type="protein sequence ID" value="HAG5771601.1"/>
    <property type="molecule type" value="Genomic_DNA"/>
</dbReference>
<protein>
    <submittedName>
        <fullName evidence="1">DUF1076 domain-containing protein</fullName>
    </submittedName>
</protein>
<dbReference type="GO" id="GO:0004842">
    <property type="term" value="F:ubiquitin-protein transferase activity"/>
    <property type="evidence" value="ECO:0007669"/>
    <property type="project" value="InterPro"/>
</dbReference>
<sequence length="214" mass="24055">MPVDLTHYILPQGNLMSNIPQETWSEIRSQSVSGESLIRLGNLMVSIRPMQIDGYFIGRINNSALSEGDTRLGHQYIDNIERTLNVGGLSSREVEVLREIEVLENMTLLSNHQSDNLLGKIELCSFNVENEKLEGSVISRTCPITLCEPEKGVFMRNSMSSDVCTLYDKTALINLIDMKAPHPLSRETITASMIIGKDECYFVPDRESFILKES</sequence>
<dbReference type="AlphaFoldDB" id="A0A0K4UZ00"/>